<dbReference type="Gene3D" id="2.30.42.10">
    <property type="match status" value="1"/>
</dbReference>
<organism evidence="3">
    <name type="scientific">Noctiluca scintillans</name>
    <name type="common">Sea sparkle</name>
    <name type="synonym">Red tide dinoflagellate</name>
    <dbReference type="NCBI Taxonomy" id="2966"/>
    <lineage>
        <taxon>Eukaryota</taxon>
        <taxon>Sar</taxon>
        <taxon>Alveolata</taxon>
        <taxon>Dinophyceae</taxon>
        <taxon>Noctilucales</taxon>
        <taxon>Noctilucaceae</taxon>
        <taxon>Noctiluca</taxon>
    </lineage>
</organism>
<evidence type="ECO:0000259" key="2">
    <source>
        <dbReference type="PROSITE" id="PS50106"/>
    </source>
</evidence>
<proteinExistence type="predicted"/>
<dbReference type="EMBL" id="HBFQ01004392">
    <property type="protein sequence ID" value="CAD8828696.1"/>
    <property type="molecule type" value="Transcribed_RNA"/>
</dbReference>
<name>A0A7S1EWV9_NOCSC</name>
<dbReference type="InterPro" id="IPR036034">
    <property type="entry name" value="PDZ_sf"/>
</dbReference>
<dbReference type="AlphaFoldDB" id="A0A7S1EWV9"/>
<dbReference type="PROSITE" id="PS50106">
    <property type="entry name" value="PDZ"/>
    <property type="match status" value="1"/>
</dbReference>
<feature type="region of interest" description="Disordered" evidence="1">
    <location>
        <begin position="1"/>
        <end position="48"/>
    </location>
</feature>
<accession>A0A7S1EWV9</accession>
<gene>
    <name evidence="3" type="ORF">NSCI0253_LOCUS3042</name>
</gene>
<protein>
    <recommendedName>
        <fullName evidence="2">PDZ domain-containing protein</fullName>
    </recommendedName>
</protein>
<feature type="domain" description="PDZ" evidence="2">
    <location>
        <begin position="53"/>
        <end position="135"/>
    </location>
</feature>
<dbReference type="InterPro" id="IPR001478">
    <property type="entry name" value="PDZ"/>
</dbReference>
<reference evidence="3" key="1">
    <citation type="submission" date="2021-01" db="EMBL/GenBank/DDBJ databases">
        <authorList>
            <person name="Corre E."/>
            <person name="Pelletier E."/>
            <person name="Niang G."/>
            <person name="Scheremetjew M."/>
            <person name="Finn R."/>
            <person name="Kale V."/>
            <person name="Holt S."/>
            <person name="Cochrane G."/>
            <person name="Meng A."/>
            <person name="Brown T."/>
            <person name="Cohen L."/>
        </authorList>
    </citation>
    <scope>NUCLEOTIDE SEQUENCE</scope>
</reference>
<evidence type="ECO:0000313" key="3">
    <source>
        <dbReference type="EMBL" id="CAD8828696.1"/>
    </source>
</evidence>
<feature type="compositionally biased region" description="Polar residues" evidence="1">
    <location>
        <begin position="34"/>
        <end position="45"/>
    </location>
</feature>
<sequence>MGNDTSCCTGVGFEGDKEISSPSLQVGGGDEAVSANQIAQQSPFSTPEKREFEIRLDKSNKQPLGIDVDLADERTMLVEKMAPAGLLHDWNRANPDKEVNIGDRIIDVNGTSGNARAMTSVCKAEVVLVMTVRKS</sequence>
<evidence type="ECO:0000256" key="1">
    <source>
        <dbReference type="SAM" id="MobiDB-lite"/>
    </source>
</evidence>